<evidence type="ECO:0000313" key="3">
    <source>
        <dbReference type="Proteomes" id="UP001285908"/>
    </source>
</evidence>
<feature type="compositionally biased region" description="Polar residues" evidence="1">
    <location>
        <begin position="1"/>
        <end position="10"/>
    </location>
</feature>
<feature type="region of interest" description="Disordered" evidence="1">
    <location>
        <begin position="1"/>
        <end position="90"/>
    </location>
</feature>
<dbReference type="GeneID" id="87878091"/>
<evidence type="ECO:0000256" key="1">
    <source>
        <dbReference type="SAM" id="MobiDB-lite"/>
    </source>
</evidence>
<protein>
    <submittedName>
        <fullName evidence="2">Uncharacterized protein</fullName>
    </submittedName>
</protein>
<name>A0AAJ0IEI6_9PEZI</name>
<feature type="compositionally biased region" description="Polar residues" evidence="1">
    <location>
        <begin position="54"/>
        <end position="68"/>
    </location>
</feature>
<dbReference type="EMBL" id="JAULSX010000001">
    <property type="protein sequence ID" value="KAK3498853.1"/>
    <property type="molecule type" value="Genomic_DNA"/>
</dbReference>
<sequence length="290" mass="29695">MERSWSSATTRDAKAARSGIPSTSPSPSLPCPKLRRHSRSCFPSRRPGFGLLSRGTTFRVSPTPFSATSRRRGESLGAMPKRPGSSAPWLLEQTPSALPRLPEQSALAPAPTAAATAAATATTSALPPKGGSCLHPAPAAPPPARKRKRKRTKTKTKKKTTTAMTLAPAPTLALVLAPARAPVRLALGGRAPRGGYTTTTSSAADGKVAPCFVVRLLLGVGGVDGGGGGGGGGRGGAGGSGSGSGSGRGGGDKGAWYWHKNHTSLDRITTVRPQTRLKLLVGMDNVEVMR</sequence>
<gene>
    <name evidence="2" type="ORF">B0T23DRAFT_433794</name>
</gene>
<comment type="caution">
    <text evidence="2">The sequence shown here is derived from an EMBL/GenBank/DDBJ whole genome shotgun (WGS) entry which is preliminary data.</text>
</comment>
<feature type="compositionally biased region" description="Gly residues" evidence="1">
    <location>
        <begin position="230"/>
        <end position="253"/>
    </location>
</feature>
<dbReference type="AlphaFoldDB" id="A0AAJ0IEI6"/>
<keyword evidence="3" id="KW-1185">Reference proteome</keyword>
<organism evidence="2 3">
    <name type="scientific">Neurospora hispaniola</name>
    <dbReference type="NCBI Taxonomy" id="588809"/>
    <lineage>
        <taxon>Eukaryota</taxon>
        <taxon>Fungi</taxon>
        <taxon>Dikarya</taxon>
        <taxon>Ascomycota</taxon>
        <taxon>Pezizomycotina</taxon>
        <taxon>Sordariomycetes</taxon>
        <taxon>Sordariomycetidae</taxon>
        <taxon>Sordariales</taxon>
        <taxon>Sordariaceae</taxon>
        <taxon>Neurospora</taxon>
    </lineage>
</organism>
<feature type="region of interest" description="Disordered" evidence="1">
    <location>
        <begin position="106"/>
        <end position="162"/>
    </location>
</feature>
<evidence type="ECO:0000313" key="2">
    <source>
        <dbReference type="EMBL" id="KAK3498853.1"/>
    </source>
</evidence>
<feature type="compositionally biased region" description="Basic residues" evidence="1">
    <location>
        <begin position="144"/>
        <end position="160"/>
    </location>
</feature>
<dbReference type="Proteomes" id="UP001285908">
    <property type="component" value="Unassembled WGS sequence"/>
</dbReference>
<feature type="compositionally biased region" description="Low complexity" evidence="1">
    <location>
        <begin position="106"/>
        <end position="128"/>
    </location>
</feature>
<dbReference type="RefSeq" id="XP_062696486.1">
    <property type="nucleotide sequence ID" value="XM_062840469.1"/>
</dbReference>
<reference evidence="2 3" key="1">
    <citation type="journal article" date="2023" name="Mol. Phylogenet. Evol.">
        <title>Genome-scale phylogeny and comparative genomics of the fungal order Sordariales.</title>
        <authorList>
            <person name="Hensen N."/>
            <person name="Bonometti L."/>
            <person name="Westerberg I."/>
            <person name="Brannstrom I.O."/>
            <person name="Guillou S."/>
            <person name="Cros-Aarteil S."/>
            <person name="Calhoun S."/>
            <person name="Haridas S."/>
            <person name="Kuo A."/>
            <person name="Mondo S."/>
            <person name="Pangilinan J."/>
            <person name="Riley R."/>
            <person name="LaButti K."/>
            <person name="Andreopoulos B."/>
            <person name="Lipzen A."/>
            <person name="Chen C."/>
            <person name="Yan M."/>
            <person name="Daum C."/>
            <person name="Ng V."/>
            <person name="Clum A."/>
            <person name="Steindorff A."/>
            <person name="Ohm R.A."/>
            <person name="Martin F."/>
            <person name="Silar P."/>
            <person name="Natvig D.O."/>
            <person name="Lalanne C."/>
            <person name="Gautier V."/>
            <person name="Ament-Velasquez S.L."/>
            <person name="Kruys A."/>
            <person name="Hutchinson M.I."/>
            <person name="Powell A.J."/>
            <person name="Barry K."/>
            <person name="Miller A.N."/>
            <person name="Grigoriev I.V."/>
            <person name="Debuchy R."/>
            <person name="Gladieux P."/>
            <person name="Hiltunen Thoren M."/>
            <person name="Johannesson H."/>
        </authorList>
    </citation>
    <scope>NUCLEOTIDE SEQUENCE [LARGE SCALE GENOMIC DNA]</scope>
    <source>
        <strain evidence="2 3">FGSC 10403</strain>
    </source>
</reference>
<accession>A0AAJ0IEI6</accession>
<proteinExistence type="predicted"/>
<feature type="region of interest" description="Disordered" evidence="1">
    <location>
        <begin position="230"/>
        <end position="255"/>
    </location>
</feature>